<dbReference type="Gene3D" id="3.30.360.10">
    <property type="entry name" value="Dihydrodipicolinate Reductase, domain 2"/>
    <property type="match status" value="1"/>
</dbReference>
<dbReference type="Pfam" id="PF22725">
    <property type="entry name" value="GFO_IDH_MocA_C3"/>
    <property type="match status" value="1"/>
</dbReference>
<evidence type="ECO:0000313" key="5">
    <source>
        <dbReference type="Proteomes" id="UP000482800"/>
    </source>
</evidence>
<dbReference type="Proteomes" id="UP000482800">
    <property type="component" value="Unassembled WGS sequence"/>
</dbReference>
<dbReference type="GO" id="GO:0016491">
    <property type="term" value="F:oxidoreductase activity"/>
    <property type="evidence" value="ECO:0007669"/>
    <property type="project" value="UniProtKB-KW"/>
</dbReference>
<dbReference type="AlphaFoldDB" id="A0A6V8K851"/>
<accession>A0A6V8K851</accession>
<reference evidence="4 5" key="1">
    <citation type="submission" date="2020-03" db="EMBL/GenBank/DDBJ databases">
        <title>Whole genome shotgun sequence of Phytohabitans houttuyneae NBRC 108639.</title>
        <authorList>
            <person name="Komaki H."/>
            <person name="Tamura T."/>
        </authorList>
    </citation>
    <scope>NUCLEOTIDE SEQUENCE [LARGE SCALE GENOMIC DNA]</scope>
    <source>
        <strain evidence="4 5">NBRC 108639</strain>
    </source>
</reference>
<sequence>MGMRFGLLGTGHWAAETQGAALAAHPGAELVAVWGRDGAKAAALAGRYGATPYTDLDALLSEVDAVSIALPPHVQAELALRAATAGKHLLLDKPVAVDTASADRIVAAVRERDLSSVVFFTNRFRDNIVRFVEETAATGGWLGARVTQFASIFQPGSPYGASAWRRERGALWDIGPHVLSVVLPVLGPVAEVSAVAGPRDTTHLTLRHTGGPVTTASLTLDAPVGAMLRDTDFYGEHGVVSMPVPEGSAVSAFGAAIDRLLRGGPDPCDVGFGREVVAVLEAGDIALREKRPVTVA</sequence>
<protein>
    <submittedName>
        <fullName evidence="4">Oxidoreductase</fullName>
    </submittedName>
</protein>
<dbReference type="PANTHER" id="PTHR43818">
    <property type="entry name" value="BCDNA.GH03377"/>
    <property type="match status" value="1"/>
</dbReference>
<name>A0A6V8K851_9ACTN</name>
<dbReference type="GO" id="GO:0000166">
    <property type="term" value="F:nucleotide binding"/>
    <property type="evidence" value="ECO:0007669"/>
    <property type="project" value="InterPro"/>
</dbReference>
<comment type="caution">
    <text evidence="4">The sequence shown here is derived from an EMBL/GenBank/DDBJ whole genome shotgun (WGS) entry which is preliminary data.</text>
</comment>
<evidence type="ECO:0000259" key="2">
    <source>
        <dbReference type="Pfam" id="PF01408"/>
    </source>
</evidence>
<dbReference type="InterPro" id="IPR036291">
    <property type="entry name" value="NAD(P)-bd_dom_sf"/>
</dbReference>
<dbReference type="Pfam" id="PF01408">
    <property type="entry name" value="GFO_IDH_MocA"/>
    <property type="match status" value="1"/>
</dbReference>
<gene>
    <name evidence="4" type="ORF">Phou_027810</name>
</gene>
<dbReference type="EMBL" id="BLPF01000001">
    <property type="protein sequence ID" value="GFJ78601.1"/>
    <property type="molecule type" value="Genomic_DNA"/>
</dbReference>
<evidence type="ECO:0000313" key="4">
    <source>
        <dbReference type="EMBL" id="GFJ78601.1"/>
    </source>
</evidence>
<organism evidence="4 5">
    <name type="scientific">Phytohabitans houttuyneae</name>
    <dbReference type="NCBI Taxonomy" id="1076126"/>
    <lineage>
        <taxon>Bacteria</taxon>
        <taxon>Bacillati</taxon>
        <taxon>Actinomycetota</taxon>
        <taxon>Actinomycetes</taxon>
        <taxon>Micromonosporales</taxon>
        <taxon>Micromonosporaceae</taxon>
    </lineage>
</organism>
<dbReference type="SUPFAM" id="SSF51735">
    <property type="entry name" value="NAD(P)-binding Rossmann-fold domains"/>
    <property type="match status" value="1"/>
</dbReference>
<evidence type="ECO:0000259" key="3">
    <source>
        <dbReference type="Pfam" id="PF22725"/>
    </source>
</evidence>
<proteinExistence type="predicted"/>
<feature type="domain" description="Gfo/Idh/MocA-like oxidoreductase N-terminal" evidence="2">
    <location>
        <begin position="3"/>
        <end position="114"/>
    </location>
</feature>
<keyword evidence="1" id="KW-0560">Oxidoreductase</keyword>
<reference evidence="4 5" key="2">
    <citation type="submission" date="2020-03" db="EMBL/GenBank/DDBJ databases">
        <authorList>
            <person name="Ichikawa N."/>
            <person name="Kimura A."/>
            <person name="Kitahashi Y."/>
            <person name="Uohara A."/>
        </authorList>
    </citation>
    <scope>NUCLEOTIDE SEQUENCE [LARGE SCALE GENOMIC DNA]</scope>
    <source>
        <strain evidence="4 5">NBRC 108639</strain>
    </source>
</reference>
<dbReference type="SUPFAM" id="SSF55347">
    <property type="entry name" value="Glyceraldehyde-3-phosphate dehydrogenase-like, C-terminal domain"/>
    <property type="match status" value="1"/>
</dbReference>
<dbReference type="InterPro" id="IPR055170">
    <property type="entry name" value="GFO_IDH_MocA-like_dom"/>
</dbReference>
<dbReference type="PANTHER" id="PTHR43818:SF11">
    <property type="entry name" value="BCDNA.GH03377"/>
    <property type="match status" value="1"/>
</dbReference>
<dbReference type="InterPro" id="IPR000683">
    <property type="entry name" value="Gfo/Idh/MocA-like_OxRdtase_N"/>
</dbReference>
<keyword evidence="5" id="KW-1185">Reference proteome</keyword>
<dbReference type="InterPro" id="IPR050463">
    <property type="entry name" value="Gfo/Idh/MocA_oxidrdct_glycsds"/>
</dbReference>
<evidence type="ECO:0000256" key="1">
    <source>
        <dbReference type="ARBA" id="ARBA00023002"/>
    </source>
</evidence>
<dbReference type="Gene3D" id="3.40.50.720">
    <property type="entry name" value="NAD(P)-binding Rossmann-like Domain"/>
    <property type="match status" value="1"/>
</dbReference>
<feature type="domain" description="GFO/IDH/MocA-like oxidoreductase" evidence="3">
    <location>
        <begin position="145"/>
        <end position="240"/>
    </location>
</feature>